<gene>
    <name evidence="1" type="ORF">CWE08_06610</name>
</gene>
<reference evidence="2" key="1">
    <citation type="journal article" date="2018" name="Front. Microbiol.">
        <title>Genome-Based Analysis Reveals the Taxonomy and Diversity of the Family Idiomarinaceae.</title>
        <authorList>
            <person name="Liu Y."/>
            <person name="Lai Q."/>
            <person name="Shao Z."/>
        </authorList>
    </citation>
    <scope>NUCLEOTIDE SEQUENCE [LARGE SCALE GENOMIC DNA]</scope>
    <source>
        <strain evidence="2">GBPy7</strain>
    </source>
</reference>
<evidence type="ECO:0000313" key="2">
    <source>
        <dbReference type="Proteomes" id="UP000288395"/>
    </source>
</evidence>
<dbReference type="InterPro" id="IPR003795">
    <property type="entry name" value="DUF192"/>
</dbReference>
<name>A0A432VXD5_9GAMM</name>
<dbReference type="Proteomes" id="UP000288395">
    <property type="component" value="Unassembled WGS sequence"/>
</dbReference>
<dbReference type="Pfam" id="PF02643">
    <property type="entry name" value="DUF192"/>
    <property type="match status" value="1"/>
</dbReference>
<keyword evidence="2" id="KW-1185">Reference proteome</keyword>
<dbReference type="Gene3D" id="2.60.120.1140">
    <property type="entry name" value="Protein of unknown function DUF192"/>
    <property type="match status" value="1"/>
</dbReference>
<dbReference type="AlphaFoldDB" id="A0A432VXD5"/>
<dbReference type="OrthoDB" id="9813379at2"/>
<sequence length="127" mass="14284">MQQWNVRIKRHGNIASLACVRFGEHQFLGQLKVAASGWNRLLGWGCRGSALGIWLTPCRSIHTFSMKEAIDLLWLNKQQRVVHVETNVKPGSWRYRADAQSVVELPAGFLAKHGLIPKQGLTEAVLQ</sequence>
<evidence type="ECO:0000313" key="1">
    <source>
        <dbReference type="EMBL" id="RUO21248.1"/>
    </source>
</evidence>
<evidence type="ECO:0008006" key="3">
    <source>
        <dbReference type="Google" id="ProtNLM"/>
    </source>
</evidence>
<accession>A0A432VXD5</accession>
<dbReference type="EMBL" id="PIPJ01000003">
    <property type="protein sequence ID" value="RUO21248.1"/>
    <property type="molecule type" value="Genomic_DNA"/>
</dbReference>
<comment type="caution">
    <text evidence="1">The sequence shown here is derived from an EMBL/GenBank/DDBJ whole genome shotgun (WGS) entry which is preliminary data.</text>
</comment>
<organism evidence="1 2">
    <name type="scientific">Aliidiomarina iranensis</name>
    <dbReference type="NCBI Taxonomy" id="1434071"/>
    <lineage>
        <taxon>Bacteria</taxon>
        <taxon>Pseudomonadati</taxon>
        <taxon>Pseudomonadota</taxon>
        <taxon>Gammaproteobacteria</taxon>
        <taxon>Alteromonadales</taxon>
        <taxon>Idiomarinaceae</taxon>
        <taxon>Aliidiomarina</taxon>
    </lineage>
</organism>
<proteinExistence type="predicted"/>
<protein>
    <recommendedName>
        <fullName evidence="3">DUF192 domain-containing protein</fullName>
    </recommendedName>
</protein>
<dbReference type="InterPro" id="IPR038695">
    <property type="entry name" value="Saro_0823-like_sf"/>
</dbReference>
<dbReference type="RefSeq" id="WP_126766923.1">
    <property type="nucleotide sequence ID" value="NZ_PIPJ01000003.1"/>
</dbReference>